<dbReference type="InterPro" id="IPR029044">
    <property type="entry name" value="Nucleotide-diphossugar_trans"/>
</dbReference>
<dbReference type="Proteomes" id="UP001597218">
    <property type="component" value="Unassembled WGS sequence"/>
</dbReference>
<dbReference type="PANTHER" id="PTHR43630">
    <property type="entry name" value="POLY-BETA-1,6-N-ACETYL-D-GLUCOSAMINE SYNTHASE"/>
    <property type="match status" value="1"/>
</dbReference>
<dbReference type="EMBL" id="JBHUGI010000032">
    <property type="protein sequence ID" value="MFD1928760.1"/>
    <property type="molecule type" value="Genomic_DNA"/>
</dbReference>
<feature type="transmembrane region" description="Helical" evidence="4">
    <location>
        <begin position="240"/>
        <end position="262"/>
    </location>
</feature>
<accession>A0ABW4SH18</accession>
<dbReference type="EC" id="2.4.-.-" evidence="5"/>
<keyword evidence="4" id="KW-0472">Membrane</keyword>
<evidence type="ECO:0000313" key="6">
    <source>
        <dbReference type="Proteomes" id="UP001597218"/>
    </source>
</evidence>
<evidence type="ECO:0000256" key="4">
    <source>
        <dbReference type="SAM" id="Phobius"/>
    </source>
</evidence>
<comment type="similarity">
    <text evidence="1">Belongs to the glycosyltransferase 2 family.</text>
</comment>
<comment type="caution">
    <text evidence="5">The sequence shown here is derived from an EMBL/GenBank/DDBJ whole genome shotgun (WGS) entry which is preliminary data.</text>
</comment>
<keyword evidence="2 5" id="KW-0328">Glycosyltransferase</keyword>
<keyword evidence="4" id="KW-1133">Transmembrane helix</keyword>
<evidence type="ECO:0000256" key="1">
    <source>
        <dbReference type="ARBA" id="ARBA00006739"/>
    </source>
</evidence>
<keyword evidence="3 5" id="KW-0808">Transferase</keyword>
<dbReference type="Pfam" id="PF13641">
    <property type="entry name" value="Glyco_tranf_2_3"/>
    <property type="match status" value="1"/>
</dbReference>
<evidence type="ECO:0000256" key="3">
    <source>
        <dbReference type="ARBA" id="ARBA00022679"/>
    </source>
</evidence>
<dbReference type="GO" id="GO:0016757">
    <property type="term" value="F:glycosyltransferase activity"/>
    <property type="evidence" value="ECO:0007669"/>
    <property type="project" value="UniProtKB-KW"/>
</dbReference>
<name>A0ABW4SH18_9BACL</name>
<proteinExistence type="inferred from homology"/>
<gene>
    <name evidence="5" type="ORF">ACFSFY_12025</name>
</gene>
<dbReference type="Gene3D" id="3.90.550.10">
    <property type="entry name" value="Spore Coat Polysaccharide Biosynthesis Protein SpsA, Chain A"/>
    <property type="match status" value="1"/>
</dbReference>
<feature type="transmembrane region" description="Helical" evidence="4">
    <location>
        <begin position="13"/>
        <end position="38"/>
    </location>
</feature>
<reference evidence="6" key="1">
    <citation type="journal article" date="2019" name="Int. J. Syst. Evol. Microbiol.">
        <title>The Global Catalogue of Microorganisms (GCM) 10K type strain sequencing project: providing services to taxonomists for standard genome sequencing and annotation.</title>
        <authorList>
            <consortium name="The Broad Institute Genomics Platform"/>
            <consortium name="The Broad Institute Genome Sequencing Center for Infectious Disease"/>
            <person name="Wu L."/>
            <person name="Ma J."/>
        </authorList>
    </citation>
    <scope>NUCLEOTIDE SEQUENCE [LARGE SCALE GENOMIC DNA]</scope>
    <source>
        <strain evidence="6">CGMCC 4.7177</strain>
    </source>
</reference>
<keyword evidence="6" id="KW-1185">Reference proteome</keyword>
<keyword evidence="4" id="KW-0812">Transmembrane</keyword>
<protein>
    <submittedName>
        <fullName evidence="5">Glycosyltransferase</fullName>
        <ecNumber evidence="5">2.4.-.-</ecNumber>
    </submittedName>
</protein>
<evidence type="ECO:0000313" key="5">
    <source>
        <dbReference type="EMBL" id="MFD1928760.1"/>
    </source>
</evidence>
<sequence length="469" mass="53276">MILSSITSAAFMFFGYLILFYMFLVIGVYTSMLIVALFQLKKELKLDRYIIDSESLEFVYSKPVSIIVSAFNEEVGILDTIQSLLTLNYPQVEIIIVNDGSTDSTEEQIIKGFQMYEVEKVVQEHLPTMTIQSIYQSTSQPNLILVTKDNGGKADALNAGINISKYPYFCSIDGDSILDSTSLLRIMKPMISSDDEVIAAGGTVRIANGFDIQLGTVMSSSLSSNKLVIMQVIEYMRAFLMGRIALSKFNLVLIISGAFSVFSKKWVIDAGGYSTKTIGEDMELVVKLHRLNRERKSNKKIVFIPDPVCWTEAPETLSDLRKQRRRWHQGLAESLWKHKKMIFNPKYGPVGLVSIPYFWFIELLGPVIELLGYAYIVLLFLMGEVYYEFAILLSLLFILYGSLFSMVSVLLETWSRNTYTKPADILKILLLSVTEVFWYRPLTIIWRCEGIVAAIFRRKAWGTLTRKGF</sequence>
<dbReference type="CDD" id="cd06423">
    <property type="entry name" value="CESA_like"/>
    <property type="match status" value="1"/>
</dbReference>
<organism evidence="5 6">
    <name type="scientific">Sporosarcina siberiensis</name>
    <dbReference type="NCBI Taxonomy" id="1365606"/>
    <lineage>
        <taxon>Bacteria</taxon>
        <taxon>Bacillati</taxon>
        <taxon>Bacillota</taxon>
        <taxon>Bacilli</taxon>
        <taxon>Bacillales</taxon>
        <taxon>Caryophanaceae</taxon>
        <taxon>Sporosarcina</taxon>
    </lineage>
</organism>
<evidence type="ECO:0000256" key="2">
    <source>
        <dbReference type="ARBA" id="ARBA00022676"/>
    </source>
</evidence>
<dbReference type="RefSeq" id="WP_381538337.1">
    <property type="nucleotide sequence ID" value="NZ_JBHUGI010000032.1"/>
</dbReference>
<dbReference type="SUPFAM" id="SSF53448">
    <property type="entry name" value="Nucleotide-diphospho-sugar transferases"/>
    <property type="match status" value="1"/>
</dbReference>
<feature type="transmembrane region" description="Helical" evidence="4">
    <location>
        <begin position="357"/>
        <end position="382"/>
    </location>
</feature>
<dbReference type="PANTHER" id="PTHR43630:SF1">
    <property type="entry name" value="POLY-BETA-1,6-N-ACETYL-D-GLUCOSAMINE SYNTHASE"/>
    <property type="match status" value="1"/>
</dbReference>
<feature type="transmembrane region" description="Helical" evidence="4">
    <location>
        <begin position="389"/>
        <end position="411"/>
    </location>
</feature>